<evidence type="ECO:0000259" key="1">
    <source>
        <dbReference type="PROSITE" id="PS51832"/>
    </source>
</evidence>
<gene>
    <name evidence="2" type="ORF">CU635_16800</name>
    <name evidence="3" type="ORF">CVD25_19685</name>
</gene>
<comment type="caution">
    <text evidence="2">The sequence shown here is derived from an EMBL/GenBank/DDBJ whole genome shotgun (WGS) entry which is preliminary data.</text>
</comment>
<dbReference type="InterPro" id="IPR037522">
    <property type="entry name" value="HD_GYP_dom"/>
</dbReference>
<dbReference type="SUPFAM" id="SSF109604">
    <property type="entry name" value="HD-domain/PDEase-like"/>
    <property type="match status" value="1"/>
</dbReference>
<dbReference type="Gene3D" id="2.60.120.10">
    <property type="entry name" value="Jelly Rolls"/>
    <property type="match status" value="1"/>
</dbReference>
<dbReference type="Pfam" id="PF13487">
    <property type="entry name" value="HD_5"/>
    <property type="match status" value="1"/>
</dbReference>
<dbReference type="EMBL" id="PGVA01000043">
    <property type="protein sequence ID" value="PLR80921.1"/>
    <property type="molecule type" value="Genomic_DNA"/>
</dbReference>
<name>A0A2N5GIR5_9BACI</name>
<dbReference type="PANTHER" id="PTHR43155">
    <property type="entry name" value="CYCLIC DI-GMP PHOSPHODIESTERASE PA4108-RELATED"/>
    <property type="match status" value="1"/>
</dbReference>
<dbReference type="EMBL" id="PGVD01000067">
    <property type="protein sequence ID" value="PLR91209.1"/>
    <property type="molecule type" value="Genomic_DNA"/>
</dbReference>
<evidence type="ECO:0000313" key="5">
    <source>
        <dbReference type="Proteomes" id="UP000235114"/>
    </source>
</evidence>
<evidence type="ECO:0000313" key="2">
    <source>
        <dbReference type="EMBL" id="PLR80921.1"/>
    </source>
</evidence>
<proteinExistence type="predicted"/>
<accession>A0A2N5GIR5</accession>
<dbReference type="OrthoDB" id="9759601at2"/>
<protein>
    <recommendedName>
        <fullName evidence="1">HD-GYP domain-containing protein</fullName>
    </recommendedName>
</protein>
<dbReference type="RefSeq" id="WP_101578535.1">
    <property type="nucleotide sequence ID" value="NZ_PGVA01000043.1"/>
</dbReference>
<evidence type="ECO:0000313" key="4">
    <source>
        <dbReference type="Proteomes" id="UP000234951"/>
    </source>
</evidence>
<evidence type="ECO:0000313" key="3">
    <source>
        <dbReference type="EMBL" id="PLR91209.1"/>
    </source>
</evidence>
<reference evidence="3 5" key="2">
    <citation type="submission" date="2017-12" db="EMBL/GenBank/DDBJ databases">
        <title>Comparative Functional Genomics of Dry Heat Resistant strains isolated from the Viking Spacecraft.</title>
        <authorList>
            <person name="Seuylemezian A."/>
            <person name="Cooper K."/>
            <person name="Vaishampayan P."/>
        </authorList>
    </citation>
    <scope>NUCLEOTIDE SEQUENCE [LARGE SCALE GENOMIC DNA]</scope>
    <source>
        <strain evidence="3 5">ATCC 29669</strain>
    </source>
</reference>
<dbReference type="PROSITE" id="PS51832">
    <property type="entry name" value="HD_GYP"/>
    <property type="match status" value="1"/>
</dbReference>
<sequence length="299" mass="34006">MGIINEKSFIETVHMKGLQISLIASGDGTEVIYHKLENGTRWGLEPAEQWEALEYIYVLSGELHLLDPEEETFLKPGDSFFKNPVAVTYFFQANGPTEFLYITSQPIYHLYSKATKELLELAVSIEEKDGYTVGHCERIKKLSMLVGETIGLKTNQLKCLNIAAFLHDVGKLRIPLDILQKPGKLTPEEWNIMKEHSLHGRKILEEIGLPFLKEAGKIVEQHHERYDGSGYPHGLKGDEISIEAAIIAVVDSYDAMTTERVYQKARTKEAALNELYQNRGTLYNPYIVDTFLELQKDEF</sequence>
<dbReference type="PANTHER" id="PTHR43155:SF2">
    <property type="entry name" value="CYCLIC DI-GMP PHOSPHODIESTERASE PA4108"/>
    <property type="match status" value="1"/>
</dbReference>
<dbReference type="InterPro" id="IPR003607">
    <property type="entry name" value="HD/PDEase_dom"/>
</dbReference>
<dbReference type="Gene3D" id="1.10.3210.10">
    <property type="entry name" value="Hypothetical protein af1432"/>
    <property type="match status" value="1"/>
</dbReference>
<dbReference type="InterPro" id="IPR014710">
    <property type="entry name" value="RmlC-like_jellyroll"/>
</dbReference>
<dbReference type="SMART" id="SM00471">
    <property type="entry name" value="HDc"/>
    <property type="match status" value="1"/>
</dbReference>
<keyword evidence="5" id="KW-1185">Reference proteome</keyword>
<dbReference type="InterPro" id="IPR011051">
    <property type="entry name" value="RmlC_Cupin_sf"/>
</dbReference>
<dbReference type="SUPFAM" id="SSF51182">
    <property type="entry name" value="RmlC-like cupins"/>
    <property type="match status" value="1"/>
</dbReference>
<dbReference type="Proteomes" id="UP000235114">
    <property type="component" value="Unassembled WGS sequence"/>
</dbReference>
<dbReference type="Proteomes" id="UP000234951">
    <property type="component" value="Unassembled WGS sequence"/>
</dbReference>
<reference evidence="2 4" key="1">
    <citation type="submission" date="2017-11" db="EMBL/GenBank/DDBJ databases">
        <title>Comparitive Functional Genomics of Dry Heat Resistant strains isolated from the Viking Spacecraft.</title>
        <authorList>
            <person name="Seuylemezian A."/>
            <person name="Cooper K."/>
            <person name="Vaishampayan P."/>
        </authorList>
    </citation>
    <scope>NUCLEOTIDE SEQUENCE [LARGE SCALE GENOMIC DNA]</scope>
    <source>
        <strain evidence="2 4">M4.6</strain>
    </source>
</reference>
<feature type="domain" description="HD-GYP" evidence="1">
    <location>
        <begin position="110"/>
        <end position="299"/>
    </location>
</feature>
<dbReference type="CDD" id="cd00077">
    <property type="entry name" value="HDc"/>
    <property type="match status" value="1"/>
</dbReference>
<organism evidence="2 4">
    <name type="scientific">Bacillus canaveralius</name>
    <dbReference type="NCBI Taxonomy" id="1403243"/>
    <lineage>
        <taxon>Bacteria</taxon>
        <taxon>Bacillati</taxon>
        <taxon>Bacillota</taxon>
        <taxon>Bacilli</taxon>
        <taxon>Bacillales</taxon>
        <taxon>Bacillaceae</taxon>
        <taxon>Bacillus</taxon>
    </lineage>
</organism>
<dbReference type="AlphaFoldDB" id="A0A2N5GIR5"/>